<proteinExistence type="predicted"/>
<name>A0AAD7QLR6_9ASCO</name>
<feature type="compositionally biased region" description="Polar residues" evidence="1">
    <location>
        <begin position="47"/>
        <end position="67"/>
    </location>
</feature>
<accession>A0AAD7QLR6</accession>
<keyword evidence="3" id="KW-1185">Reference proteome</keyword>
<feature type="region of interest" description="Disordered" evidence="1">
    <location>
        <begin position="46"/>
        <end position="103"/>
    </location>
</feature>
<comment type="caution">
    <text evidence="2">The sequence shown here is derived from an EMBL/GenBank/DDBJ whole genome shotgun (WGS) entry which is preliminary data.</text>
</comment>
<evidence type="ECO:0000256" key="1">
    <source>
        <dbReference type="SAM" id="MobiDB-lite"/>
    </source>
</evidence>
<dbReference type="EMBL" id="JARPMG010000010">
    <property type="protein sequence ID" value="KAJ8097670.1"/>
    <property type="molecule type" value="Genomic_DNA"/>
</dbReference>
<organism evidence="2 3">
    <name type="scientific">Lipomyces tetrasporus</name>
    <dbReference type="NCBI Taxonomy" id="54092"/>
    <lineage>
        <taxon>Eukaryota</taxon>
        <taxon>Fungi</taxon>
        <taxon>Dikarya</taxon>
        <taxon>Ascomycota</taxon>
        <taxon>Saccharomycotina</taxon>
        <taxon>Lipomycetes</taxon>
        <taxon>Lipomycetales</taxon>
        <taxon>Lipomycetaceae</taxon>
        <taxon>Lipomyces</taxon>
    </lineage>
</organism>
<dbReference type="RefSeq" id="XP_056041120.1">
    <property type="nucleotide sequence ID" value="XM_056190576.1"/>
</dbReference>
<dbReference type="AlphaFoldDB" id="A0AAD7QLR6"/>
<reference evidence="2" key="1">
    <citation type="submission" date="2023-03" db="EMBL/GenBank/DDBJ databases">
        <title>Near-Complete genome sequence of Lipomyces tetrasporous NRRL Y-64009, an oleaginous yeast capable of growing on lignocellulosic hydrolysates.</title>
        <authorList>
            <consortium name="Lawrence Berkeley National Laboratory"/>
            <person name="Jagtap S.S."/>
            <person name="Liu J.-J."/>
            <person name="Walukiewicz H.E."/>
            <person name="Pangilinan J."/>
            <person name="Lipzen A."/>
            <person name="Ahrendt S."/>
            <person name="Koriabine M."/>
            <person name="Cobaugh K."/>
            <person name="Salamov A."/>
            <person name="Yoshinaga Y."/>
            <person name="Ng V."/>
            <person name="Daum C."/>
            <person name="Grigoriev I.V."/>
            <person name="Slininger P.J."/>
            <person name="Dien B.S."/>
            <person name="Jin Y.-S."/>
            <person name="Rao C.V."/>
        </authorList>
    </citation>
    <scope>NUCLEOTIDE SEQUENCE</scope>
    <source>
        <strain evidence="2">NRRL Y-64009</strain>
    </source>
</reference>
<gene>
    <name evidence="2" type="ORF">POJ06DRAFT_296914</name>
</gene>
<dbReference type="Proteomes" id="UP001217417">
    <property type="component" value="Unassembled WGS sequence"/>
</dbReference>
<protein>
    <submittedName>
        <fullName evidence="2">Uncharacterized protein</fullName>
    </submittedName>
</protein>
<evidence type="ECO:0000313" key="3">
    <source>
        <dbReference type="Proteomes" id="UP001217417"/>
    </source>
</evidence>
<evidence type="ECO:0000313" key="2">
    <source>
        <dbReference type="EMBL" id="KAJ8097670.1"/>
    </source>
</evidence>
<dbReference type="GeneID" id="80885742"/>
<sequence>MDLMNSRRNRPNYFLLNDGIDEEASSEDRLDSSPNVISLENDILPSESASQTQQVQFEPSAEPQNLSGMVDVRNLNPRSGLRHTSRYPNLKIPGSLKKATRGS</sequence>